<evidence type="ECO:0000313" key="2">
    <source>
        <dbReference type="Proteomes" id="UP000234190"/>
    </source>
</evidence>
<evidence type="ECO:0000313" key="1">
    <source>
        <dbReference type="EMBL" id="PLC51279.1"/>
    </source>
</evidence>
<protein>
    <recommendedName>
        <fullName evidence="3">Dehydrogenase (Flavoprotein)</fullName>
    </recommendedName>
</protein>
<reference evidence="1 2" key="1">
    <citation type="submission" date="2017-10" db="EMBL/GenBank/DDBJ databases">
        <title>Two draft genome sequences of Pusillimonas sp. strains isolated from a nitrate- and radionuclide-contaminated groundwater in Russia.</title>
        <authorList>
            <person name="Grouzdev D.S."/>
            <person name="Tourova T.P."/>
            <person name="Goeva M.A."/>
            <person name="Babich T.L."/>
            <person name="Sokolova D.S."/>
            <person name="Abdullin R."/>
            <person name="Poltaraus A.B."/>
            <person name="Toshchakov S.V."/>
            <person name="Nazina T.N."/>
        </authorList>
    </citation>
    <scope>NUCLEOTIDE SEQUENCE [LARGE SCALE GENOMIC DNA]</scope>
    <source>
        <strain evidence="1 2">JR1/69-3-13</strain>
    </source>
</reference>
<dbReference type="InterPro" id="IPR036188">
    <property type="entry name" value="FAD/NAD-bd_sf"/>
</dbReference>
<keyword evidence="2" id="KW-1185">Reference proteome</keyword>
<sequence>MNIAVDVAVVGGGIAAAATCIALSRYGIEPLWIGPSACTQHDPVGESLAPAANAILTRLGLQDLLDSPRHRPANTTFSAWGSSRLVERNAIIHLDGPGRVLDRRIFESGLSDRAAAVALRHTCTLASVVPLDDNGWRLTLADGVVATARFVIDASGRGAAVGRHLSAYRRADNLAAAAVILRQHDSPVAPTPATLIEAQRDGWWYASLLADGRLSLVYFSDPDILPAGLSRDPAVWRRLLADTDYIGRWVSEAGFVADRAPRLASAGTTWLDRACGWAANGAAWAAVGDAAAAFDPLSSHGITSALWCATRVGDAAVATLAGDRAPLTAYADALEAGRKQFLAQRAVLYGREGRFADSAFWVRRRSALDLTESTVPG</sequence>
<dbReference type="Proteomes" id="UP000234190">
    <property type="component" value="Unassembled WGS sequence"/>
</dbReference>
<dbReference type="GO" id="GO:0004497">
    <property type="term" value="F:monooxygenase activity"/>
    <property type="evidence" value="ECO:0007669"/>
    <property type="project" value="InterPro"/>
</dbReference>
<gene>
    <name evidence="1" type="ORF">CR159_03340</name>
</gene>
<dbReference type="PANTHER" id="PTHR43747">
    <property type="entry name" value="FAD-BINDING PROTEIN"/>
    <property type="match status" value="1"/>
</dbReference>
<dbReference type="Gene3D" id="3.50.50.60">
    <property type="entry name" value="FAD/NAD(P)-binding domain"/>
    <property type="match status" value="1"/>
</dbReference>
<dbReference type="PANTHER" id="PTHR43747:SF1">
    <property type="entry name" value="SLR1998 PROTEIN"/>
    <property type="match status" value="1"/>
</dbReference>
<dbReference type="Pfam" id="PF04820">
    <property type="entry name" value="Trp_halogenase"/>
    <property type="match status" value="1"/>
</dbReference>
<dbReference type="PRINTS" id="PR00420">
    <property type="entry name" value="RNGMNOXGNASE"/>
</dbReference>
<organism evidence="1 2">
    <name type="scientific">Pollutimonas subterranea</name>
    <dbReference type="NCBI Taxonomy" id="2045210"/>
    <lineage>
        <taxon>Bacteria</taxon>
        <taxon>Pseudomonadati</taxon>
        <taxon>Pseudomonadota</taxon>
        <taxon>Betaproteobacteria</taxon>
        <taxon>Burkholderiales</taxon>
        <taxon>Alcaligenaceae</taxon>
        <taxon>Pollutimonas</taxon>
    </lineage>
</organism>
<accession>A0A2N4U8F0</accession>
<proteinExistence type="predicted"/>
<dbReference type="OrthoDB" id="9786503at2"/>
<dbReference type="SUPFAM" id="SSF51905">
    <property type="entry name" value="FAD/NAD(P)-binding domain"/>
    <property type="match status" value="1"/>
</dbReference>
<dbReference type="EMBL" id="PDNW01000002">
    <property type="protein sequence ID" value="PLC51279.1"/>
    <property type="molecule type" value="Genomic_DNA"/>
</dbReference>
<evidence type="ECO:0008006" key="3">
    <source>
        <dbReference type="Google" id="ProtNLM"/>
    </source>
</evidence>
<name>A0A2N4U8F0_9BURK</name>
<dbReference type="Gene3D" id="3.30.9.100">
    <property type="match status" value="1"/>
</dbReference>
<dbReference type="InterPro" id="IPR006905">
    <property type="entry name" value="Flavin_halogenase"/>
</dbReference>
<dbReference type="RefSeq" id="WP_102072596.1">
    <property type="nucleotide sequence ID" value="NZ_PDNW01000002.1"/>
</dbReference>
<dbReference type="InterPro" id="IPR050816">
    <property type="entry name" value="Flavin-dep_Halogenase_NPB"/>
</dbReference>
<comment type="caution">
    <text evidence="1">The sequence shown here is derived from an EMBL/GenBank/DDBJ whole genome shotgun (WGS) entry which is preliminary data.</text>
</comment>
<dbReference type="AlphaFoldDB" id="A0A2N4U8F0"/>
<dbReference type="NCBIfam" id="NF038174">
    <property type="entry name" value="maturase_GoxB"/>
    <property type="match status" value="1"/>
</dbReference>